<dbReference type="InterPro" id="IPR013783">
    <property type="entry name" value="Ig-like_fold"/>
</dbReference>
<dbReference type="Proteomes" id="UP000053370">
    <property type="component" value="Unassembled WGS sequence"/>
</dbReference>
<dbReference type="OrthoDB" id="155101at2"/>
<accession>A0A0S7BJ76</accession>
<feature type="domain" description="Nbr1 FW" evidence="1">
    <location>
        <begin position="285"/>
        <end position="370"/>
    </location>
</feature>
<dbReference type="AlphaFoldDB" id="A0A0S7BJ76"/>
<dbReference type="InterPro" id="IPR032350">
    <property type="entry name" value="Nbr1_FW"/>
</dbReference>
<gene>
    <name evidence="2" type="ORF">ATC1_13368</name>
</gene>
<keyword evidence="3" id="KW-1185">Reference proteome</keyword>
<evidence type="ECO:0000313" key="3">
    <source>
        <dbReference type="Proteomes" id="UP000053370"/>
    </source>
</evidence>
<dbReference type="RefSeq" id="WP_062279641.1">
    <property type="nucleotide sequence ID" value="NZ_DF968181.1"/>
</dbReference>
<dbReference type="Pfam" id="PF16158">
    <property type="entry name" value="N_BRCA1_IG"/>
    <property type="match status" value="1"/>
</dbReference>
<evidence type="ECO:0000313" key="2">
    <source>
        <dbReference type="EMBL" id="GAP40394.1"/>
    </source>
</evidence>
<protein>
    <recommendedName>
        <fullName evidence="1">Nbr1 FW domain-containing protein</fullName>
    </recommendedName>
</protein>
<name>A0A0S7BJ76_9CHLR</name>
<dbReference type="EMBL" id="DF968181">
    <property type="protein sequence ID" value="GAP40394.1"/>
    <property type="molecule type" value="Genomic_DNA"/>
</dbReference>
<dbReference type="STRING" id="1678840.ATC1_13368"/>
<sequence>MKKIFGVILLIFNIIIFASYDQVSASNLPKNQITQENCMDSYLKIGDCVYKSYENGKLRVRNSPDISSNENIIENAEEGSRMVIVGGPVCTSGYRFWQVKTEHGTVGYAAEGSKYQRWMLLTDPVNCSNITSGPVSIETPSPKYCPIKDCACSYLKVGDHITVSDRGSISVRSDPDLHPSDNIIYRAPVGSGMQIIDGPFCSWGWLVWRVRTDNGVFGYAPESNGTSWWMTPDEEQPYVNPWTPPYNPWNPPYNPWKPTNTPTAVPQVSGNCSLLYSVPSYPAKFFPNQETDFTWAVRNDSGEAWTTDSFDIAFIRGTNMLKRKETTRYDLPYDIYPGSSFSLTVDAIVPSSPGRYTMTFGVVENNMIVCSMDVMVDVAW</sequence>
<evidence type="ECO:0000259" key="1">
    <source>
        <dbReference type="Pfam" id="PF16158"/>
    </source>
</evidence>
<proteinExistence type="predicted"/>
<reference evidence="2" key="1">
    <citation type="journal article" date="2015" name="Genome Announc.">
        <title>Draft Genome Sequence of Anaerolineae Strain TC1, a Novel Isolate from a Methanogenic Wastewater Treatment System.</title>
        <authorList>
            <person name="Matsuura N."/>
            <person name="Tourlousse D.M."/>
            <person name="Sun L."/>
            <person name="Toyonaga M."/>
            <person name="Kuroda K."/>
            <person name="Ohashi A."/>
            <person name="Cruz R."/>
            <person name="Yamaguchi T."/>
            <person name="Sekiguchi Y."/>
        </authorList>
    </citation>
    <scope>NUCLEOTIDE SEQUENCE [LARGE SCALE GENOMIC DNA]</scope>
    <source>
        <strain evidence="2">TC1</strain>
    </source>
</reference>
<organism evidence="2">
    <name type="scientific">Flexilinea flocculi</name>
    <dbReference type="NCBI Taxonomy" id="1678840"/>
    <lineage>
        <taxon>Bacteria</taxon>
        <taxon>Bacillati</taxon>
        <taxon>Chloroflexota</taxon>
        <taxon>Anaerolineae</taxon>
        <taxon>Anaerolineales</taxon>
        <taxon>Anaerolineaceae</taxon>
        <taxon>Flexilinea</taxon>
    </lineage>
</organism>
<dbReference type="Gene3D" id="2.60.40.10">
    <property type="entry name" value="Immunoglobulins"/>
    <property type="match status" value="1"/>
</dbReference>